<organism evidence="9 10">
    <name type="scientific">Pseudonocardia dioxanivorans (strain ATCC 55486 / DSM 44775 / JCM 13855 / CB1190)</name>
    <dbReference type="NCBI Taxonomy" id="675635"/>
    <lineage>
        <taxon>Bacteria</taxon>
        <taxon>Bacillati</taxon>
        <taxon>Actinomycetota</taxon>
        <taxon>Actinomycetes</taxon>
        <taxon>Pseudonocardiales</taxon>
        <taxon>Pseudonocardiaceae</taxon>
        <taxon>Pseudonocardia</taxon>
    </lineage>
</organism>
<name>F4CQ26_PSEUX</name>
<evidence type="ECO:0000256" key="3">
    <source>
        <dbReference type="ARBA" id="ARBA00022475"/>
    </source>
</evidence>
<proteinExistence type="predicted"/>
<gene>
    <name evidence="9" type="ordered locus">Psed_5084</name>
</gene>
<dbReference type="PANTHER" id="PTHR42718:SF46">
    <property type="entry name" value="BLR6921 PROTEIN"/>
    <property type="match status" value="1"/>
</dbReference>
<keyword evidence="6 7" id="KW-0472">Membrane</keyword>
<dbReference type="SUPFAM" id="SSF103473">
    <property type="entry name" value="MFS general substrate transporter"/>
    <property type="match status" value="1"/>
</dbReference>
<feature type="transmembrane region" description="Helical" evidence="7">
    <location>
        <begin position="382"/>
        <end position="399"/>
    </location>
</feature>
<accession>F4CQ26</accession>
<evidence type="ECO:0000313" key="10">
    <source>
        <dbReference type="Proteomes" id="UP000007809"/>
    </source>
</evidence>
<dbReference type="KEGG" id="pdx:Psed_5084"/>
<keyword evidence="10" id="KW-1185">Reference proteome</keyword>
<keyword evidence="3" id="KW-1003">Cell membrane</keyword>
<evidence type="ECO:0000256" key="5">
    <source>
        <dbReference type="ARBA" id="ARBA00022989"/>
    </source>
</evidence>
<evidence type="ECO:0000256" key="7">
    <source>
        <dbReference type="SAM" id="Phobius"/>
    </source>
</evidence>
<feature type="transmembrane region" description="Helical" evidence="7">
    <location>
        <begin position="284"/>
        <end position="309"/>
    </location>
</feature>
<dbReference type="GO" id="GO:0022857">
    <property type="term" value="F:transmembrane transporter activity"/>
    <property type="evidence" value="ECO:0007669"/>
    <property type="project" value="InterPro"/>
</dbReference>
<dbReference type="STRING" id="675635.Psed_5084"/>
<dbReference type="InterPro" id="IPR036259">
    <property type="entry name" value="MFS_trans_sf"/>
</dbReference>
<dbReference type="AlphaFoldDB" id="F4CQ26"/>
<feature type="transmembrane region" description="Helical" evidence="7">
    <location>
        <begin position="243"/>
        <end position="263"/>
    </location>
</feature>
<feature type="transmembrane region" description="Helical" evidence="7">
    <location>
        <begin position="177"/>
        <end position="196"/>
    </location>
</feature>
<evidence type="ECO:0000256" key="2">
    <source>
        <dbReference type="ARBA" id="ARBA00022448"/>
    </source>
</evidence>
<protein>
    <submittedName>
        <fullName evidence="9">Major facilitator superfamily MFS_1</fullName>
    </submittedName>
</protein>
<dbReference type="RefSeq" id="WP_013677128.1">
    <property type="nucleotide sequence ID" value="NC_015312.1"/>
</dbReference>
<feature type="transmembrane region" description="Helical" evidence="7">
    <location>
        <begin position="524"/>
        <end position="548"/>
    </location>
</feature>
<dbReference type="PROSITE" id="PS50850">
    <property type="entry name" value="MFS"/>
    <property type="match status" value="1"/>
</dbReference>
<dbReference type="HOGENOM" id="CLU_000960_28_3_11"/>
<feature type="transmembrane region" description="Helical" evidence="7">
    <location>
        <begin position="149"/>
        <end position="171"/>
    </location>
</feature>
<dbReference type="EMBL" id="CP002593">
    <property type="protein sequence ID" value="AEA27222.1"/>
    <property type="molecule type" value="Genomic_DNA"/>
</dbReference>
<dbReference type="CDD" id="cd17321">
    <property type="entry name" value="MFS_MMR_MDR_like"/>
    <property type="match status" value="1"/>
</dbReference>
<keyword evidence="2" id="KW-0813">Transport</keyword>
<dbReference type="eggNOG" id="COG0477">
    <property type="taxonomic scope" value="Bacteria"/>
</dbReference>
<keyword evidence="5 7" id="KW-1133">Transmembrane helix</keyword>
<evidence type="ECO:0000256" key="6">
    <source>
        <dbReference type="ARBA" id="ARBA00023136"/>
    </source>
</evidence>
<evidence type="ECO:0000259" key="8">
    <source>
        <dbReference type="PROSITE" id="PS50850"/>
    </source>
</evidence>
<feature type="transmembrane region" description="Helical" evidence="7">
    <location>
        <begin position="216"/>
        <end position="237"/>
    </location>
</feature>
<dbReference type="Proteomes" id="UP000007809">
    <property type="component" value="Chromosome"/>
</dbReference>
<evidence type="ECO:0000256" key="1">
    <source>
        <dbReference type="ARBA" id="ARBA00004651"/>
    </source>
</evidence>
<comment type="subcellular location">
    <subcellularLocation>
        <location evidence="1">Cell membrane</location>
        <topology evidence="1">Multi-pass membrane protein</topology>
    </subcellularLocation>
</comment>
<feature type="domain" description="Major facilitator superfamily (MFS) profile" evidence="8">
    <location>
        <begin position="15"/>
        <end position="490"/>
    </location>
</feature>
<dbReference type="InterPro" id="IPR020846">
    <property type="entry name" value="MFS_dom"/>
</dbReference>
<feature type="transmembrane region" description="Helical" evidence="7">
    <location>
        <begin position="12"/>
        <end position="36"/>
    </location>
</feature>
<feature type="transmembrane region" description="Helical" evidence="7">
    <location>
        <begin position="329"/>
        <end position="349"/>
    </location>
</feature>
<evidence type="ECO:0000256" key="4">
    <source>
        <dbReference type="ARBA" id="ARBA00022692"/>
    </source>
</evidence>
<dbReference type="PANTHER" id="PTHR42718">
    <property type="entry name" value="MAJOR FACILITATOR SUPERFAMILY MULTIDRUG TRANSPORTER MFSC"/>
    <property type="match status" value="1"/>
</dbReference>
<evidence type="ECO:0000313" key="9">
    <source>
        <dbReference type="EMBL" id="AEA27222.1"/>
    </source>
</evidence>
<keyword evidence="4 7" id="KW-0812">Transmembrane</keyword>
<sequence>MLMTTPDDDRYKWVALSNTTLGVLIVTINMSILLIALPDIFRGIGIDPLAPGNISYLLWLIMGYLVVTAVLVVSFGRLGDMFGRTRMYNLGFAVFTVFSILLAATWMHGDAAAVWLIAMRVLQGVGGALLLANSTAILTDAFPAHQRGLALGVNQVAGIGGSFVGLVVGGVLGPVNWHWVFLVSVPVGVFGTIWAYRKLRDTGTRTRARLDWWGNVTFAIGLVAVLIGITYGIQPYAGHTMGWTSPLVLTLIVGGLVVLALFARIETRVPDPMFRLSLFRIRAFTAGNLASLLAALGRGGLQFILIIWLQGIWLPEHGYSFERTPLWAGIYMLPLTIGFLVAGPVSGYLSDRFGARPFATGGMVVAAASFLLLDFLPVDFGYVAFAGLLLLNGLAMGLFSSPNRAGIMNSLPPDQRGAGAGMTSTFQNAATVLSIGIFFSMLILGLASSLPTTLAAGLTAQGVPAATAAQVAALPPVGTLFAALLGFNPIQTLLGPQVLAGVTPAQASTLTGREFFPQLISGPFAHGLTLALGFAAAACLVAAIASALRGGKYHWSEPAPLPARRVGV</sequence>
<dbReference type="Gene3D" id="1.20.1250.20">
    <property type="entry name" value="MFS general substrate transporter like domains"/>
    <property type="match status" value="2"/>
</dbReference>
<dbReference type="InterPro" id="IPR011701">
    <property type="entry name" value="MFS"/>
</dbReference>
<feature type="transmembrane region" description="Helical" evidence="7">
    <location>
        <begin position="358"/>
        <end position="376"/>
    </location>
</feature>
<feature type="transmembrane region" description="Helical" evidence="7">
    <location>
        <begin position="87"/>
        <end position="107"/>
    </location>
</feature>
<reference evidence="9 10" key="1">
    <citation type="journal article" date="2011" name="J. Bacteriol.">
        <title>Genome sequence of the 1,4-dioxane-degrading Pseudonocardia dioxanivorans strain CB1190.</title>
        <authorList>
            <person name="Sales C.M."/>
            <person name="Mahendra S."/>
            <person name="Grostern A."/>
            <person name="Parales R.E."/>
            <person name="Goodwin L.A."/>
            <person name="Woyke T."/>
            <person name="Nolan M."/>
            <person name="Lapidus A."/>
            <person name="Chertkov O."/>
            <person name="Ovchinnikova G."/>
            <person name="Sczyrba A."/>
            <person name="Alvarez-Cohen L."/>
        </authorList>
    </citation>
    <scope>NUCLEOTIDE SEQUENCE [LARGE SCALE GENOMIC DNA]</scope>
    <source>
        <strain evidence="10">ATCC 55486 / DSM 44775 / JCM 13855 / CB1190</strain>
    </source>
</reference>
<dbReference type="GO" id="GO:0005886">
    <property type="term" value="C:plasma membrane"/>
    <property type="evidence" value="ECO:0007669"/>
    <property type="project" value="UniProtKB-SubCell"/>
</dbReference>
<feature type="transmembrane region" description="Helical" evidence="7">
    <location>
        <begin position="56"/>
        <end position="75"/>
    </location>
</feature>
<dbReference type="Pfam" id="PF07690">
    <property type="entry name" value="MFS_1"/>
    <property type="match status" value="1"/>
</dbReference>
<feature type="transmembrane region" description="Helical" evidence="7">
    <location>
        <begin position="429"/>
        <end position="450"/>
    </location>
</feature>
<feature type="transmembrane region" description="Helical" evidence="7">
    <location>
        <begin position="113"/>
        <end position="137"/>
    </location>
</feature>